<evidence type="ECO:0000256" key="6">
    <source>
        <dbReference type="ARBA" id="ARBA00022958"/>
    </source>
</evidence>
<evidence type="ECO:0000256" key="1">
    <source>
        <dbReference type="ARBA" id="ARBA00001964"/>
    </source>
</evidence>
<dbReference type="FunFam" id="3.40.50.970:FF:000015">
    <property type="entry name" value="2-oxoisovalerate dehydrogenase subunit alpha"/>
    <property type="match status" value="1"/>
</dbReference>
<dbReference type="SUPFAM" id="SSF52518">
    <property type="entry name" value="Thiamin diphosphate-binding fold (THDP-binding)"/>
    <property type="match status" value="1"/>
</dbReference>
<comment type="similarity">
    <text evidence="3 9">Belongs to the BCKDHA family.</text>
</comment>
<comment type="function">
    <text evidence="9">The branched-chain alpha-keto dehydrogenase complex catalyzes the overall conversion of alpha-keto acids to acyl-CoA and CO(2). It contains multiple copies of three enzymatic components: branched-chain alpha-keto acid decarboxylase (E1), lipoamide acyltransferase (E2) and lipoamide dehydrogenase (E3).</text>
</comment>
<name>A0AAD5XLP0_9FUNG</name>
<evidence type="ECO:0000259" key="10">
    <source>
        <dbReference type="Pfam" id="PF00676"/>
    </source>
</evidence>
<dbReference type="GO" id="GO:0003863">
    <property type="term" value="F:branched-chain 2-oxo acid dehydrogenase activity"/>
    <property type="evidence" value="ECO:0007669"/>
    <property type="project" value="UniProtKB-EC"/>
</dbReference>
<proteinExistence type="inferred from homology"/>
<dbReference type="PANTHER" id="PTHR43380">
    <property type="entry name" value="2-OXOISOVALERATE DEHYDROGENASE SUBUNIT ALPHA, MITOCHONDRIAL"/>
    <property type="match status" value="1"/>
</dbReference>
<sequence length="456" mass="50455">MFAAAIRSASPLARLARPAAGLVRTPTLAAASSLQRMLQRQVSGTSAAQAVSAVTPPTPEGRVLFPGATGSHYTEKMSFNRDPKAMSTYRVLDLEGNVIDPAQEPDLPKEVLLKMYKSMLTLNAMDLILYEAQRQGRISFYMTSYGEEATHMGSAAALKNDDVVYGQYREAGVLMYRGFTIEQFMNQCYSNAMDFGKGRQMPVHYGSRELNFQTISSPLGTQLPQAAGSAYALKLSGKDACVICYFGEGAASEGDFHAALNIASTTESPCLFFCRNNGYAISTPVKDQYRGDGIASRGQGYGMDTIRVDGNDALAVYNAVKEARRRAISESRPVLIEALTYRVGHHSTSDDSSAYRPKTEVSDWIKQDSPIARFRKYLEKKGHWTADEEAAFKKSVRSQILKEFAAAEKIPKPSLDHMFTDVLAGEQPWNLKEQEAEMRALVKEFPQHYDTKDYQK</sequence>
<dbReference type="EMBL" id="JADGJQ010000045">
    <property type="protein sequence ID" value="KAJ3176045.1"/>
    <property type="molecule type" value="Genomic_DNA"/>
</dbReference>
<evidence type="ECO:0000256" key="3">
    <source>
        <dbReference type="ARBA" id="ARBA00008646"/>
    </source>
</evidence>
<dbReference type="InterPro" id="IPR001017">
    <property type="entry name" value="DH_E1"/>
</dbReference>
<organism evidence="11 12">
    <name type="scientific">Geranomyces variabilis</name>
    <dbReference type="NCBI Taxonomy" id="109894"/>
    <lineage>
        <taxon>Eukaryota</taxon>
        <taxon>Fungi</taxon>
        <taxon>Fungi incertae sedis</taxon>
        <taxon>Chytridiomycota</taxon>
        <taxon>Chytridiomycota incertae sedis</taxon>
        <taxon>Chytridiomycetes</taxon>
        <taxon>Spizellomycetales</taxon>
        <taxon>Powellomycetaceae</taxon>
        <taxon>Geranomyces</taxon>
    </lineage>
</organism>
<dbReference type="CDD" id="cd02000">
    <property type="entry name" value="TPP_E1_PDC_ADC_BCADC"/>
    <property type="match status" value="1"/>
</dbReference>
<comment type="subcellular location">
    <subcellularLocation>
        <location evidence="2">Mitochondrion matrix</location>
    </subcellularLocation>
</comment>
<comment type="cofactor">
    <cofactor evidence="1 9">
        <name>thiamine diphosphate</name>
        <dbReference type="ChEBI" id="CHEBI:58937"/>
    </cofactor>
</comment>
<keyword evidence="4" id="KW-0479">Metal-binding</keyword>
<dbReference type="GO" id="GO:0005759">
    <property type="term" value="C:mitochondrial matrix"/>
    <property type="evidence" value="ECO:0007669"/>
    <property type="project" value="UniProtKB-SubCell"/>
</dbReference>
<dbReference type="GO" id="GO:0009083">
    <property type="term" value="P:branched-chain amino acid catabolic process"/>
    <property type="evidence" value="ECO:0007669"/>
    <property type="project" value="TreeGrafter"/>
</dbReference>
<keyword evidence="7 9" id="KW-0560">Oxidoreductase</keyword>
<comment type="catalytic activity">
    <reaction evidence="9">
        <text>N(6)-[(R)-lipoyl]-L-lysyl-[protein] + 3-methyl-2-oxobutanoate + H(+) = N(6)-[(R)-S(8)-2-methylpropanoyldihydrolipoyl]-L-lysyl-[protein] + CO2</text>
        <dbReference type="Rhea" id="RHEA:13457"/>
        <dbReference type="Rhea" id="RHEA-COMP:10474"/>
        <dbReference type="Rhea" id="RHEA-COMP:10497"/>
        <dbReference type="ChEBI" id="CHEBI:11851"/>
        <dbReference type="ChEBI" id="CHEBI:15378"/>
        <dbReference type="ChEBI" id="CHEBI:16526"/>
        <dbReference type="ChEBI" id="CHEBI:83099"/>
        <dbReference type="ChEBI" id="CHEBI:83142"/>
        <dbReference type="EC" id="1.2.4.4"/>
    </reaction>
</comment>
<evidence type="ECO:0000256" key="4">
    <source>
        <dbReference type="ARBA" id="ARBA00022723"/>
    </source>
</evidence>
<dbReference type="Proteomes" id="UP001212152">
    <property type="component" value="Unassembled WGS sequence"/>
</dbReference>
<keyword evidence="8" id="KW-0496">Mitochondrion</keyword>
<dbReference type="Pfam" id="PF00676">
    <property type="entry name" value="E1_dh"/>
    <property type="match status" value="1"/>
</dbReference>
<dbReference type="EC" id="1.2.4.4" evidence="9"/>
<reference evidence="11" key="1">
    <citation type="submission" date="2020-05" db="EMBL/GenBank/DDBJ databases">
        <title>Phylogenomic resolution of chytrid fungi.</title>
        <authorList>
            <person name="Stajich J.E."/>
            <person name="Amses K."/>
            <person name="Simmons R."/>
            <person name="Seto K."/>
            <person name="Myers J."/>
            <person name="Bonds A."/>
            <person name="Quandt C.A."/>
            <person name="Barry K."/>
            <person name="Liu P."/>
            <person name="Grigoriev I."/>
            <person name="Longcore J.E."/>
            <person name="James T.Y."/>
        </authorList>
    </citation>
    <scope>NUCLEOTIDE SEQUENCE</scope>
    <source>
        <strain evidence="11">JEL0379</strain>
    </source>
</reference>
<evidence type="ECO:0000256" key="8">
    <source>
        <dbReference type="ARBA" id="ARBA00023128"/>
    </source>
</evidence>
<evidence type="ECO:0000256" key="7">
    <source>
        <dbReference type="ARBA" id="ARBA00023002"/>
    </source>
</evidence>
<dbReference type="InterPro" id="IPR029061">
    <property type="entry name" value="THDP-binding"/>
</dbReference>
<keyword evidence="6" id="KW-0630">Potassium</keyword>
<dbReference type="InterPro" id="IPR050771">
    <property type="entry name" value="Alpha-ketoacid_DH_E1_comp"/>
</dbReference>
<evidence type="ECO:0000313" key="12">
    <source>
        <dbReference type="Proteomes" id="UP001212152"/>
    </source>
</evidence>
<evidence type="ECO:0000256" key="9">
    <source>
        <dbReference type="RuleBase" id="RU365014"/>
    </source>
</evidence>
<accession>A0AAD5XLP0</accession>
<dbReference type="PANTHER" id="PTHR43380:SF1">
    <property type="entry name" value="2-OXOISOVALERATE DEHYDROGENASE SUBUNIT ALPHA, MITOCHONDRIAL"/>
    <property type="match status" value="1"/>
</dbReference>
<evidence type="ECO:0000256" key="5">
    <source>
        <dbReference type="ARBA" id="ARBA00022946"/>
    </source>
</evidence>
<evidence type="ECO:0000313" key="11">
    <source>
        <dbReference type="EMBL" id="KAJ3176045.1"/>
    </source>
</evidence>
<gene>
    <name evidence="11" type="ORF">HDU87_005562</name>
</gene>
<protein>
    <recommendedName>
        <fullName evidence="9">2-oxoisovalerate dehydrogenase subunit alpha</fullName>
        <ecNumber evidence="9">1.2.4.4</ecNumber>
    </recommendedName>
    <alternativeName>
        <fullName evidence="9">Branched-chain alpha-keto acid dehydrogenase E1 component alpha chain</fullName>
    </alternativeName>
</protein>
<dbReference type="GO" id="GO:0046872">
    <property type="term" value="F:metal ion binding"/>
    <property type="evidence" value="ECO:0007669"/>
    <property type="project" value="UniProtKB-KW"/>
</dbReference>
<keyword evidence="9" id="KW-0786">Thiamine pyrophosphate</keyword>
<keyword evidence="5" id="KW-0809">Transit peptide</keyword>
<comment type="caution">
    <text evidence="11">The sequence shown here is derived from an EMBL/GenBank/DDBJ whole genome shotgun (WGS) entry which is preliminary data.</text>
</comment>
<keyword evidence="12" id="KW-1185">Reference proteome</keyword>
<dbReference type="Gene3D" id="3.40.50.970">
    <property type="match status" value="1"/>
</dbReference>
<dbReference type="AlphaFoldDB" id="A0AAD5XLP0"/>
<feature type="domain" description="Dehydrogenase E1 component" evidence="10">
    <location>
        <begin position="116"/>
        <end position="414"/>
    </location>
</feature>
<evidence type="ECO:0000256" key="2">
    <source>
        <dbReference type="ARBA" id="ARBA00004305"/>
    </source>
</evidence>